<dbReference type="InterPro" id="IPR051323">
    <property type="entry name" value="AtsK-like"/>
</dbReference>
<dbReference type="GO" id="GO:0005737">
    <property type="term" value="C:cytoplasm"/>
    <property type="evidence" value="ECO:0007669"/>
    <property type="project" value="TreeGrafter"/>
</dbReference>
<keyword evidence="2" id="KW-0479">Metal-binding</keyword>
<gene>
    <name evidence="8" type="ORF">CVT23_14605</name>
</gene>
<dbReference type="InterPro" id="IPR003819">
    <property type="entry name" value="TauD/TfdA-like"/>
</dbReference>
<dbReference type="InterPro" id="IPR042098">
    <property type="entry name" value="TauD-like_sf"/>
</dbReference>
<sequence length="307" mass="34875">MNSIYHHIRVMPLTGVLGAEIEGADLTMPLPDPVFEEIEQAFTDHSVLVFRDQDMSIEDQKRFTRRFGEFGFEPYVDTMKEHPEVIEVLKEASESGMLNFGGNWHSDWSFQEAPPRATILHAKEIPPFGGDTCFASMYLAYDTLSDGMKAMLEGLNVMHSARRPYGVGNKLFGKFNRAMKIHNTEEAHAELAHPAVRTVPESGRKALFVNPVYSIRFENMSERESRPLLEFLHAHATRIELTCRVRWAPGTLTMWDNRCVQHNAMNDYDGYRRLLHRTTVRGERPWLEGRAPGGSGEREPALAQSAG</sequence>
<evidence type="ECO:0000256" key="2">
    <source>
        <dbReference type="ARBA" id="ARBA00022723"/>
    </source>
</evidence>
<dbReference type="PANTHER" id="PTHR30468">
    <property type="entry name" value="ALPHA-KETOGLUTARATE-DEPENDENT SULFONATE DIOXYGENASE"/>
    <property type="match status" value="1"/>
</dbReference>
<comment type="caution">
    <text evidence="8">The sequence shown here is derived from an EMBL/GenBank/DDBJ whole genome shotgun (WGS) entry which is preliminary data.</text>
</comment>
<feature type="region of interest" description="Disordered" evidence="6">
    <location>
        <begin position="285"/>
        <end position="307"/>
    </location>
</feature>
<evidence type="ECO:0000256" key="6">
    <source>
        <dbReference type="SAM" id="MobiDB-lite"/>
    </source>
</evidence>
<organism evidence="8 9">
    <name type="scientific">Minwuia thermotolerans</name>
    <dbReference type="NCBI Taxonomy" id="2056226"/>
    <lineage>
        <taxon>Bacteria</taxon>
        <taxon>Pseudomonadati</taxon>
        <taxon>Pseudomonadota</taxon>
        <taxon>Alphaproteobacteria</taxon>
        <taxon>Minwuiales</taxon>
        <taxon>Minwuiaceae</taxon>
        <taxon>Minwuia</taxon>
    </lineage>
</organism>
<proteinExistence type="inferred from homology"/>
<evidence type="ECO:0000256" key="3">
    <source>
        <dbReference type="ARBA" id="ARBA00022964"/>
    </source>
</evidence>
<evidence type="ECO:0000256" key="1">
    <source>
        <dbReference type="ARBA" id="ARBA00005896"/>
    </source>
</evidence>
<keyword evidence="3 8" id="KW-0223">Dioxygenase</keyword>
<dbReference type="Pfam" id="PF02668">
    <property type="entry name" value="TauD"/>
    <property type="match status" value="1"/>
</dbReference>
<evidence type="ECO:0000313" key="8">
    <source>
        <dbReference type="EMBL" id="PJK28861.1"/>
    </source>
</evidence>
<evidence type="ECO:0000256" key="5">
    <source>
        <dbReference type="ARBA" id="ARBA00023004"/>
    </source>
</evidence>
<keyword evidence="5" id="KW-0408">Iron</keyword>
<keyword evidence="9" id="KW-1185">Reference proteome</keyword>
<evidence type="ECO:0000256" key="4">
    <source>
        <dbReference type="ARBA" id="ARBA00023002"/>
    </source>
</evidence>
<dbReference type="Proteomes" id="UP000229498">
    <property type="component" value="Unassembled WGS sequence"/>
</dbReference>
<evidence type="ECO:0000259" key="7">
    <source>
        <dbReference type="Pfam" id="PF02668"/>
    </source>
</evidence>
<name>A0A2M9FZG1_9PROT</name>
<protein>
    <submittedName>
        <fullName evidence="8">Taurine dioxygenase</fullName>
    </submittedName>
</protein>
<dbReference type="OrthoDB" id="7346227at2"/>
<dbReference type="SUPFAM" id="SSF51197">
    <property type="entry name" value="Clavaminate synthase-like"/>
    <property type="match status" value="1"/>
</dbReference>
<reference evidence="8 9" key="1">
    <citation type="submission" date="2017-11" db="EMBL/GenBank/DDBJ databases">
        <title>Draft genome sequence of Rhizobiales bacterium SY3-13.</title>
        <authorList>
            <person name="Sun C."/>
        </authorList>
    </citation>
    <scope>NUCLEOTIDE SEQUENCE [LARGE SCALE GENOMIC DNA]</scope>
    <source>
        <strain evidence="8 9">SY3-13</strain>
    </source>
</reference>
<dbReference type="Gene3D" id="3.60.130.10">
    <property type="entry name" value="Clavaminate synthase-like"/>
    <property type="match status" value="1"/>
</dbReference>
<comment type="similarity">
    <text evidence="1">Belongs to the TfdA dioxygenase family.</text>
</comment>
<evidence type="ECO:0000313" key="9">
    <source>
        <dbReference type="Proteomes" id="UP000229498"/>
    </source>
</evidence>
<keyword evidence="4" id="KW-0560">Oxidoreductase</keyword>
<accession>A0A2M9FZG1</accession>
<dbReference type="GO" id="GO:0046872">
    <property type="term" value="F:metal ion binding"/>
    <property type="evidence" value="ECO:0007669"/>
    <property type="project" value="UniProtKB-KW"/>
</dbReference>
<dbReference type="GO" id="GO:0016706">
    <property type="term" value="F:2-oxoglutarate-dependent dioxygenase activity"/>
    <property type="evidence" value="ECO:0007669"/>
    <property type="project" value="TreeGrafter"/>
</dbReference>
<dbReference type="RefSeq" id="WP_109794966.1">
    <property type="nucleotide sequence ID" value="NZ_PHIG01000038.1"/>
</dbReference>
<feature type="domain" description="TauD/TfdA-like" evidence="7">
    <location>
        <begin position="11"/>
        <end position="279"/>
    </location>
</feature>
<dbReference type="PANTHER" id="PTHR30468:SF1">
    <property type="entry name" value="ALPHA-KETOGLUTARATE-DEPENDENT SULFONATE DIOXYGENASE"/>
    <property type="match status" value="1"/>
</dbReference>
<dbReference type="AlphaFoldDB" id="A0A2M9FZG1"/>
<dbReference type="EMBL" id="PHIG01000038">
    <property type="protein sequence ID" value="PJK28861.1"/>
    <property type="molecule type" value="Genomic_DNA"/>
</dbReference>